<name>A0A941CZX9_9CAUL</name>
<evidence type="ECO:0000256" key="1">
    <source>
        <dbReference type="SAM" id="MobiDB-lite"/>
    </source>
</evidence>
<gene>
    <name evidence="2" type="ORF">JKL49_04870</name>
</gene>
<feature type="region of interest" description="Disordered" evidence="1">
    <location>
        <begin position="1"/>
        <end position="49"/>
    </location>
</feature>
<keyword evidence="3" id="KW-1185">Reference proteome</keyword>
<reference evidence="2" key="1">
    <citation type="submission" date="2021-04" db="EMBL/GenBank/DDBJ databases">
        <title>Draft genome assembly of strain Phenylobacterium sp. 20VBR1 using MiniION and Illumina platforms.</title>
        <authorList>
            <person name="Thomas F.A."/>
            <person name="Krishnan K.P."/>
            <person name="Sinha R.K."/>
        </authorList>
    </citation>
    <scope>NUCLEOTIDE SEQUENCE</scope>
    <source>
        <strain evidence="2">20VBR1</strain>
    </source>
</reference>
<evidence type="ECO:0000313" key="2">
    <source>
        <dbReference type="EMBL" id="MBR7618714.1"/>
    </source>
</evidence>
<dbReference type="EMBL" id="JAGSGD010000001">
    <property type="protein sequence ID" value="MBR7618714.1"/>
    <property type="molecule type" value="Genomic_DNA"/>
</dbReference>
<evidence type="ECO:0000313" key="3">
    <source>
        <dbReference type="Proteomes" id="UP000622580"/>
    </source>
</evidence>
<dbReference type="AlphaFoldDB" id="A0A941CZX9"/>
<protein>
    <submittedName>
        <fullName evidence="2">Uncharacterized protein</fullName>
    </submittedName>
</protein>
<dbReference type="RefSeq" id="WP_215338597.1">
    <property type="nucleotide sequence ID" value="NZ_JAGSGD010000001.1"/>
</dbReference>
<proteinExistence type="predicted"/>
<dbReference type="Proteomes" id="UP000622580">
    <property type="component" value="Unassembled WGS sequence"/>
</dbReference>
<organism evidence="2 3">
    <name type="scientific">Phenylobacterium glaciei</name>
    <dbReference type="NCBI Taxonomy" id="2803784"/>
    <lineage>
        <taxon>Bacteria</taxon>
        <taxon>Pseudomonadati</taxon>
        <taxon>Pseudomonadota</taxon>
        <taxon>Alphaproteobacteria</taxon>
        <taxon>Caulobacterales</taxon>
        <taxon>Caulobacteraceae</taxon>
        <taxon>Phenylobacterium</taxon>
    </lineage>
</organism>
<accession>A0A941CZX9</accession>
<comment type="caution">
    <text evidence="2">The sequence shown here is derived from an EMBL/GenBank/DDBJ whole genome shotgun (WGS) entry which is preliminary data.</text>
</comment>
<sequence>MRGEDEPEPPAHVSSADRFKDGVIPQASQIAKGQREKDATCHPNGGWERDAGFDRCAPWTRRYETQIGRAPGLD</sequence>